<gene>
    <name evidence="12" type="primary">galE</name>
    <name evidence="12" type="ORF">HQ394_13340</name>
</gene>
<proteinExistence type="inferred from homology"/>
<keyword evidence="13" id="KW-1185">Reference proteome</keyword>
<reference evidence="12 13" key="1">
    <citation type="submission" date="2020-05" db="EMBL/GenBank/DDBJ databases">
        <title>Complete closed genome sequence of Defluviicoccus vanus.</title>
        <authorList>
            <person name="Bessarab I."/>
            <person name="Arumugam K."/>
            <person name="Maszenan A.M."/>
            <person name="Seviour R.J."/>
            <person name="Williams R.B."/>
        </authorList>
    </citation>
    <scope>NUCLEOTIDE SEQUENCE [LARGE SCALE GENOMIC DNA]</scope>
    <source>
        <strain evidence="12 13">Ben 114</strain>
    </source>
</reference>
<dbReference type="NCBIfam" id="TIGR01179">
    <property type="entry name" value="galE"/>
    <property type="match status" value="1"/>
</dbReference>
<evidence type="ECO:0000256" key="7">
    <source>
        <dbReference type="ARBA" id="ARBA00023027"/>
    </source>
</evidence>
<evidence type="ECO:0000256" key="9">
    <source>
        <dbReference type="ARBA" id="ARBA00023277"/>
    </source>
</evidence>
<comment type="pathway">
    <text evidence="3 10">Carbohydrate metabolism; galactose metabolism.</text>
</comment>
<dbReference type="GO" id="GO:0033499">
    <property type="term" value="P:galactose catabolic process via UDP-galactose, Leloir pathway"/>
    <property type="evidence" value="ECO:0007669"/>
    <property type="project" value="TreeGrafter"/>
</dbReference>
<dbReference type="Gene3D" id="3.90.25.10">
    <property type="entry name" value="UDP-galactose 4-epimerase, domain 1"/>
    <property type="match status" value="1"/>
</dbReference>
<evidence type="ECO:0000259" key="11">
    <source>
        <dbReference type="Pfam" id="PF01370"/>
    </source>
</evidence>
<organism evidence="12 13">
    <name type="scientific">Defluviicoccus vanus</name>
    <dbReference type="NCBI Taxonomy" id="111831"/>
    <lineage>
        <taxon>Bacteria</taxon>
        <taxon>Pseudomonadati</taxon>
        <taxon>Pseudomonadota</taxon>
        <taxon>Alphaproteobacteria</taxon>
        <taxon>Rhodospirillales</taxon>
        <taxon>Rhodospirillaceae</taxon>
        <taxon>Defluviicoccus</taxon>
    </lineage>
</organism>
<keyword evidence="7 10" id="KW-0520">NAD</keyword>
<evidence type="ECO:0000256" key="2">
    <source>
        <dbReference type="ARBA" id="ARBA00001911"/>
    </source>
</evidence>
<dbReference type="EMBL" id="CP053923">
    <property type="protein sequence ID" value="QNT70132.1"/>
    <property type="molecule type" value="Genomic_DNA"/>
</dbReference>
<dbReference type="RefSeq" id="WP_190260618.1">
    <property type="nucleotide sequence ID" value="NZ_CP053923.1"/>
</dbReference>
<evidence type="ECO:0000313" key="12">
    <source>
        <dbReference type="EMBL" id="QNT70132.1"/>
    </source>
</evidence>
<keyword evidence="9 10" id="KW-0119">Carbohydrate metabolism</keyword>
<evidence type="ECO:0000313" key="13">
    <source>
        <dbReference type="Proteomes" id="UP000516369"/>
    </source>
</evidence>
<dbReference type="Proteomes" id="UP000516369">
    <property type="component" value="Chromosome"/>
</dbReference>
<evidence type="ECO:0000256" key="10">
    <source>
        <dbReference type="RuleBase" id="RU366046"/>
    </source>
</evidence>
<dbReference type="PANTHER" id="PTHR43725:SF53">
    <property type="entry name" value="UDP-ARABINOSE 4-EPIMERASE 1"/>
    <property type="match status" value="1"/>
</dbReference>
<keyword evidence="8 10" id="KW-0413">Isomerase</keyword>
<feature type="domain" description="NAD-dependent epimerase/dehydratase" evidence="11">
    <location>
        <begin position="8"/>
        <end position="256"/>
    </location>
</feature>
<dbReference type="PANTHER" id="PTHR43725">
    <property type="entry name" value="UDP-GLUCOSE 4-EPIMERASE"/>
    <property type="match status" value="1"/>
</dbReference>
<evidence type="ECO:0000256" key="6">
    <source>
        <dbReference type="ARBA" id="ARBA00018569"/>
    </source>
</evidence>
<evidence type="ECO:0000256" key="1">
    <source>
        <dbReference type="ARBA" id="ARBA00000083"/>
    </source>
</evidence>
<comment type="subunit">
    <text evidence="10">Homodimer.</text>
</comment>
<dbReference type="SUPFAM" id="SSF51735">
    <property type="entry name" value="NAD(P)-binding Rossmann-fold domains"/>
    <property type="match status" value="1"/>
</dbReference>
<protein>
    <recommendedName>
        <fullName evidence="6 10">UDP-glucose 4-epimerase</fullName>
        <ecNumber evidence="5 10">5.1.3.2</ecNumber>
    </recommendedName>
</protein>
<dbReference type="KEGG" id="dvn:HQ394_13340"/>
<comment type="cofactor">
    <cofactor evidence="2 10">
        <name>NAD(+)</name>
        <dbReference type="ChEBI" id="CHEBI:57540"/>
    </cofactor>
</comment>
<dbReference type="UniPathway" id="UPA00214"/>
<evidence type="ECO:0000256" key="3">
    <source>
        <dbReference type="ARBA" id="ARBA00004947"/>
    </source>
</evidence>
<evidence type="ECO:0000256" key="8">
    <source>
        <dbReference type="ARBA" id="ARBA00023235"/>
    </source>
</evidence>
<comment type="similarity">
    <text evidence="4 10">Belongs to the NAD(P)-dependent epimerase/dehydratase family.</text>
</comment>
<dbReference type="Pfam" id="PF01370">
    <property type="entry name" value="Epimerase"/>
    <property type="match status" value="1"/>
</dbReference>
<dbReference type="InterPro" id="IPR036291">
    <property type="entry name" value="NAD(P)-bd_dom_sf"/>
</dbReference>
<name>A0A7H1N346_9PROT</name>
<dbReference type="Gene3D" id="3.40.50.720">
    <property type="entry name" value="NAD(P)-binding Rossmann-like Domain"/>
    <property type="match status" value="1"/>
</dbReference>
<accession>A0A7H1N346</accession>
<dbReference type="EC" id="5.1.3.2" evidence="5 10"/>
<dbReference type="AlphaFoldDB" id="A0A7H1N346"/>
<dbReference type="InterPro" id="IPR005886">
    <property type="entry name" value="UDP_G4E"/>
</dbReference>
<evidence type="ECO:0000256" key="5">
    <source>
        <dbReference type="ARBA" id="ARBA00013189"/>
    </source>
</evidence>
<dbReference type="GO" id="GO:0003978">
    <property type="term" value="F:UDP-glucose 4-epimerase activity"/>
    <property type="evidence" value="ECO:0007669"/>
    <property type="project" value="UniProtKB-UniRule"/>
</dbReference>
<sequence>MTSGRRAVVTGGAGYIGSHVVLALVEAGWDVVVVDDLSTGRREAVPPMVTFVHGDVGDCSTIEAAMARHRPHAVLHFAGSIVVTESVADPLKYYRNNTAASRTVIEAANAFAVKVFIFSSTAAVYGAPDGIAVAEDAPTEPINPYGRSKLFTEMILRDVAAVTPMRYVALRYFNVAGADPKGRAGQTSPGSTHLIKVACEAALGVRADLEIYGDDYPTPDGTCVRDFIHVSDLADAHVLAIEYLLGGGENAVLNCGYGHGWSVKTVVEIIRCVAGVPFEVRIKGRRPGDPPSLVADPSKIRSRLGWRPKHDDLRFIVESALAWERTQLISRGG</sequence>
<dbReference type="CDD" id="cd05247">
    <property type="entry name" value="UDP_G4E_1_SDR_e"/>
    <property type="match status" value="1"/>
</dbReference>
<comment type="catalytic activity">
    <reaction evidence="1 10">
        <text>UDP-alpha-D-glucose = UDP-alpha-D-galactose</text>
        <dbReference type="Rhea" id="RHEA:22168"/>
        <dbReference type="ChEBI" id="CHEBI:58885"/>
        <dbReference type="ChEBI" id="CHEBI:66914"/>
        <dbReference type="EC" id="5.1.3.2"/>
    </reaction>
</comment>
<evidence type="ECO:0000256" key="4">
    <source>
        <dbReference type="ARBA" id="ARBA00007637"/>
    </source>
</evidence>
<dbReference type="InterPro" id="IPR001509">
    <property type="entry name" value="Epimerase_deHydtase"/>
</dbReference>